<reference evidence="2 3" key="1">
    <citation type="submission" date="2018-03" db="EMBL/GenBank/DDBJ databases">
        <title>Genomic Encyclopedia of Archaeal and Bacterial Type Strains, Phase II (KMG-II): from individual species to whole genera.</title>
        <authorList>
            <person name="Goeker M."/>
        </authorList>
    </citation>
    <scope>NUCLEOTIDE SEQUENCE [LARGE SCALE GENOMIC DNA]</scope>
    <source>
        <strain evidence="2 3">DSM 100673</strain>
    </source>
</reference>
<accession>A0A2P8FFI8</accession>
<dbReference type="AlphaFoldDB" id="A0A2P8FFI8"/>
<gene>
    <name evidence="2" type="ORF">CLV88_103116</name>
</gene>
<keyword evidence="3" id="KW-1185">Reference proteome</keyword>
<dbReference type="Proteomes" id="UP000240418">
    <property type="component" value="Unassembled WGS sequence"/>
</dbReference>
<dbReference type="EMBL" id="PYGJ01000003">
    <property type="protein sequence ID" value="PSL20473.1"/>
    <property type="molecule type" value="Genomic_DNA"/>
</dbReference>
<dbReference type="RefSeq" id="WP_106607704.1">
    <property type="nucleotide sequence ID" value="NZ_PYGJ01000003.1"/>
</dbReference>
<feature type="transmembrane region" description="Helical" evidence="1">
    <location>
        <begin position="87"/>
        <end position="111"/>
    </location>
</feature>
<name>A0A2P8FFI8_9RHOB</name>
<protein>
    <submittedName>
        <fullName evidence="2">Uncharacterized protein</fullName>
    </submittedName>
</protein>
<evidence type="ECO:0000313" key="2">
    <source>
        <dbReference type="EMBL" id="PSL20473.1"/>
    </source>
</evidence>
<organism evidence="2 3">
    <name type="scientific">Shimia abyssi</name>
    <dbReference type="NCBI Taxonomy" id="1662395"/>
    <lineage>
        <taxon>Bacteria</taxon>
        <taxon>Pseudomonadati</taxon>
        <taxon>Pseudomonadota</taxon>
        <taxon>Alphaproteobacteria</taxon>
        <taxon>Rhodobacterales</taxon>
        <taxon>Roseobacteraceae</taxon>
    </lineage>
</organism>
<keyword evidence="1" id="KW-0812">Transmembrane</keyword>
<comment type="caution">
    <text evidence="2">The sequence shown here is derived from an EMBL/GenBank/DDBJ whole genome shotgun (WGS) entry which is preliminary data.</text>
</comment>
<proteinExistence type="predicted"/>
<feature type="transmembrane region" description="Helical" evidence="1">
    <location>
        <begin position="9"/>
        <end position="36"/>
    </location>
</feature>
<feature type="transmembrane region" description="Helical" evidence="1">
    <location>
        <begin position="117"/>
        <end position="134"/>
    </location>
</feature>
<keyword evidence="1" id="KW-0472">Membrane</keyword>
<sequence length="140" mass="14697">MTSIHKQTLLASCLATVAVIPALIPAALLVIVYTSFLGSILSGPTWYPDFVNEVALIWFPELLRGMVAGSVALLATKYFFPAANKQIAAISAGAFWGGASVLIAVFSWLVVGFTADLIGVLAMAIGLAVGLWIAQNDDQT</sequence>
<feature type="transmembrane region" description="Helical" evidence="1">
    <location>
        <begin position="56"/>
        <end position="75"/>
    </location>
</feature>
<evidence type="ECO:0000256" key="1">
    <source>
        <dbReference type="SAM" id="Phobius"/>
    </source>
</evidence>
<keyword evidence="1" id="KW-1133">Transmembrane helix</keyword>
<evidence type="ECO:0000313" key="3">
    <source>
        <dbReference type="Proteomes" id="UP000240418"/>
    </source>
</evidence>